<dbReference type="Proteomes" id="UP000220102">
    <property type="component" value="Unassembled WGS sequence"/>
</dbReference>
<protein>
    <recommendedName>
        <fullName evidence="2">Antitoxin</fullName>
    </recommendedName>
</protein>
<proteinExistence type="inferred from homology"/>
<comment type="function">
    <text evidence="2">Antitoxin component of a type II toxin-antitoxin (TA) system.</text>
</comment>
<dbReference type="InterPro" id="IPR006442">
    <property type="entry name" value="Antitoxin_Phd/YefM"/>
</dbReference>
<dbReference type="RefSeq" id="WP_098074440.1">
    <property type="nucleotide sequence ID" value="NZ_PDEQ01000002.1"/>
</dbReference>
<dbReference type="AlphaFoldDB" id="A0A2A8D062"/>
<comment type="similarity">
    <text evidence="1 2">Belongs to the phD/YefM antitoxin family.</text>
</comment>
<evidence type="ECO:0000256" key="2">
    <source>
        <dbReference type="RuleBase" id="RU362080"/>
    </source>
</evidence>
<name>A0A2A8D062_9BACT</name>
<reference evidence="3 4" key="1">
    <citation type="submission" date="2017-10" db="EMBL/GenBank/DDBJ databases">
        <title>Draft genome of Longibacter Salinarum.</title>
        <authorList>
            <person name="Goh K.M."/>
            <person name="Shamsir M.S."/>
            <person name="Lim S.W."/>
        </authorList>
    </citation>
    <scope>NUCLEOTIDE SEQUENCE [LARGE SCALE GENOMIC DNA]</scope>
    <source>
        <strain evidence="3 4">KCTC 52045</strain>
    </source>
</reference>
<dbReference type="Pfam" id="PF02604">
    <property type="entry name" value="PhdYeFM_antitox"/>
    <property type="match status" value="1"/>
</dbReference>
<accession>A0A2A8D062</accession>
<dbReference type="InterPro" id="IPR036165">
    <property type="entry name" value="YefM-like_sf"/>
</dbReference>
<evidence type="ECO:0000313" key="3">
    <source>
        <dbReference type="EMBL" id="PEN14260.1"/>
    </source>
</evidence>
<dbReference type="Gene3D" id="3.40.1620.10">
    <property type="entry name" value="YefM-like domain"/>
    <property type="match status" value="1"/>
</dbReference>
<evidence type="ECO:0000313" key="4">
    <source>
        <dbReference type="Proteomes" id="UP000220102"/>
    </source>
</evidence>
<organism evidence="3 4">
    <name type="scientific">Longibacter salinarum</name>
    <dbReference type="NCBI Taxonomy" id="1850348"/>
    <lineage>
        <taxon>Bacteria</taxon>
        <taxon>Pseudomonadati</taxon>
        <taxon>Rhodothermota</taxon>
        <taxon>Rhodothermia</taxon>
        <taxon>Rhodothermales</taxon>
        <taxon>Salisaetaceae</taxon>
        <taxon>Longibacter</taxon>
    </lineage>
</organism>
<sequence length="64" mass="7199">MYQTEGVDAIATVTEIRMETAALIDAVNKSSRGIAIQRNNTPEAVLISWELYRKLSKVVDFEEL</sequence>
<keyword evidence="4" id="KW-1185">Reference proteome</keyword>
<evidence type="ECO:0000256" key="1">
    <source>
        <dbReference type="ARBA" id="ARBA00009981"/>
    </source>
</evidence>
<dbReference type="OrthoDB" id="1495127at2"/>
<comment type="caution">
    <text evidence="3">The sequence shown here is derived from an EMBL/GenBank/DDBJ whole genome shotgun (WGS) entry which is preliminary data.</text>
</comment>
<gene>
    <name evidence="3" type="ORF">CRI94_04270</name>
</gene>
<dbReference type="SUPFAM" id="SSF143120">
    <property type="entry name" value="YefM-like"/>
    <property type="match status" value="1"/>
</dbReference>
<dbReference type="EMBL" id="PDEQ01000002">
    <property type="protein sequence ID" value="PEN14260.1"/>
    <property type="molecule type" value="Genomic_DNA"/>
</dbReference>
<dbReference type="NCBIfam" id="TIGR01552">
    <property type="entry name" value="phd_fam"/>
    <property type="match status" value="1"/>
</dbReference>